<evidence type="ECO:0000313" key="3">
    <source>
        <dbReference type="Proteomes" id="UP000499080"/>
    </source>
</evidence>
<feature type="compositionally biased region" description="Pro residues" evidence="1">
    <location>
        <begin position="67"/>
        <end position="78"/>
    </location>
</feature>
<accession>A0A4Y2P7T5</accession>
<keyword evidence="3" id="KW-1185">Reference proteome</keyword>
<protein>
    <submittedName>
        <fullName evidence="2">Uncharacterized protein</fullName>
    </submittedName>
</protein>
<evidence type="ECO:0000313" key="2">
    <source>
        <dbReference type="EMBL" id="GBN47089.1"/>
    </source>
</evidence>
<reference evidence="2 3" key="1">
    <citation type="journal article" date="2019" name="Sci. Rep.">
        <title>Orb-weaving spider Araneus ventricosus genome elucidates the spidroin gene catalogue.</title>
        <authorList>
            <person name="Kono N."/>
            <person name="Nakamura H."/>
            <person name="Ohtoshi R."/>
            <person name="Moran D.A.P."/>
            <person name="Shinohara A."/>
            <person name="Yoshida Y."/>
            <person name="Fujiwara M."/>
            <person name="Mori M."/>
            <person name="Tomita M."/>
            <person name="Arakawa K."/>
        </authorList>
    </citation>
    <scope>NUCLEOTIDE SEQUENCE [LARGE SCALE GENOMIC DNA]</scope>
</reference>
<dbReference type="EMBL" id="BGPR01010614">
    <property type="protein sequence ID" value="GBN47089.1"/>
    <property type="molecule type" value="Genomic_DNA"/>
</dbReference>
<proteinExistence type="predicted"/>
<sequence>MRHFVSSSNPPKHFQMSLSRNPLAICQRPFSDKVISFGGSPESFRERSTRERVCVRMYEQGDRYPNPLVPHPSAPGPRPQHGCRREQ</sequence>
<dbReference type="Proteomes" id="UP000499080">
    <property type="component" value="Unassembled WGS sequence"/>
</dbReference>
<evidence type="ECO:0000256" key="1">
    <source>
        <dbReference type="SAM" id="MobiDB-lite"/>
    </source>
</evidence>
<name>A0A4Y2P7T5_ARAVE</name>
<gene>
    <name evidence="2" type="ORF">AVEN_189441_1</name>
</gene>
<dbReference type="AlphaFoldDB" id="A0A4Y2P7T5"/>
<organism evidence="2 3">
    <name type="scientific">Araneus ventricosus</name>
    <name type="common">Orbweaver spider</name>
    <name type="synonym">Epeira ventricosa</name>
    <dbReference type="NCBI Taxonomy" id="182803"/>
    <lineage>
        <taxon>Eukaryota</taxon>
        <taxon>Metazoa</taxon>
        <taxon>Ecdysozoa</taxon>
        <taxon>Arthropoda</taxon>
        <taxon>Chelicerata</taxon>
        <taxon>Arachnida</taxon>
        <taxon>Araneae</taxon>
        <taxon>Araneomorphae</taxon>
        <taxon>Entelegynae</taxon>
        <taxon>Araneoidea</taxon>
        <taxon>Araneidae</taxon>
        <taxon>Araneus</taxon>
    </lineage>
</organism>
<feature type="region of interest" description="Disordered" evidence="1">
    <location>
        <begin position="61"/>
        <end position="87"/>
    </location>
</feature>
<comment type="caution">
    <text evidence="2">The sequence shown here is derived from an EMBL/GenBank/DDBJ whole genome shotgun (WGS) entry which is preliminary data.</text>
</comment>